<reference evidence="2 3" key="1">
    <citation type="submission" date="2022-12" db="EMBL/GenBank/DDBJ databases">
        <title>Genomic features and morphological characterization of a novel Knufia sp. strain isolated from spacecraft assembly facility.</title>
        <authorList>
            <person name="Teixeira M."/>
            <person name="Chander A.M."/>
            <person name="Stajich J.E."/>
            <person name="Venkateswaran K."/>
        </authorList>
    </citation>
    <scope>NUCLEOTIDE SEQUENCE [LARGE SCALE GENOMIC DNA]</scope>
    <source>
        <strain evidence="2 3">FJI-L2-BK-P2</strain>
    </source>
</reference>
<dbReference type="EMBL" id="JAKLMC020000007">
    <property type="protein sequence ID" value="KAK5954868.1"/>
    <property type="molecule type" value="Genomic_DNA"/>
</dbReference>
<proteinExistence type="predicted"/>
<keyword evidence="3" id="KW-1185">Reference proteome</keyword>
<feature type="region of interest" description="Disordered" evidence="1">
    <location>
        <begin position="57"/>
        <end position="79"/>
    </location>
</feature>
<evidence type="ECO:0000313" key="2">
    <source>
        <dbReference type="EMBL" id="KAK5954868.1"/>
    </source>
</evidence>
<evidence type="ECO:0000256" key="1">
    <source>
        <dbReference type="SAM" id="MobiDB-lite"/>
    </source>
</evidence>
<name>A0AAN8F1Z0_9EURO</name>
<dbReference type="Proteomes" id="UP001316803">
    <property type="component" value="Unassembled WGS sequence"/>
</dbReference>
<protein>
    <submittedName>
        <fullName evidence="2">Uncharacterized protein</fullName>
    </submittedName>
</protein>
<sequence length="93" mass="10515">MVLRRRTHLQAAGVDTYEFKSPKWLSAWSRNTDDKAHDAGILSGDKLQTEPLRIPYIDDEGESSEDATSAGTSLRSKRHSLFDEMEMRTLTST</sequence>
<evidence type="ECO:0000313" key="3">
    <source>
        <dbReference type="Proteomes" id="UP001316803"/>
    </source>
</evidence>
<dbReference type="AlphaFoldDB" id="A0AAN8F1Z0"/>
<comment type="caution">
    <text evidence="2">The sequence shown here is derived from an EMBL/GenBank/DDBJ whole genome shotgun (WGS) entry which is preliminary data.</text>
</comment>
<gene>
    <name evidence="2" type="ORF">OHC33_003546</name>
</gene>
<accession>A0AAN8F1Z0</accession>
<organism evidence="2 3">
    <name type="scientific">Knufia fluminis</name>
    <dbReference type="NCBI Taxonomy" id="191047"/>
    <lineage>
        <taxon>Eukaryota</taxon>
        <taxon>Fungi</taxon>
        <taxon>Dikarya</taxon>
        <taxon>Ascomycota</taxon>
        <taxon>Pezizomycotina</taxon>
        <taxon>Eurotiomycetes</taxon>
        <taxon>Chaetothyriomycetidae</taxon>
        <taxon>Chaetothyriales</taxon>
        <taxon>Trichomeriaceae</taxon>
        <taxon>Knufia</taxon>
    </lineage>
</organism>